<dbReference type="NCBIfam" id="TIGR03781">
    <property type="entry name" value="Bac_Flav_CT_K"/>
    <property type="match status" value="1"/>
</dbReference>
<name>A0ABN8FEA5_9BACT</name>
<keyword evidence="1" id="KW-1133">Transmembrane helix</keyword>
<keyword evidence="1" id="KW-0812">Transmembrane</keyword>
<dbReference type="InterPro" id="IPR022276">
    <property type="entry name" value="Conjug_transposon_TraK"/>
</dbReference>
<organism evidence="2 3">
    <name type="scientific">Neolewinella maritima</name>
    <dbReference type="NCBI Taxonomy" id="1383882"/>
    <lineage>
        <taxon>Bacteria</taxon>
        <taxon>Pseudomonadati</taxon>
        <taxon>Bacteroidota</taxon>
        <taxon>Saprospiria</taxon>
        <taxon>Saprospirales</taxon>
        <taxon>Lewinellaceae</taxon>
        <taxon>Neolewinella</taxon>
    </lineage>
</organism>
<evidence type="ECO:0000313" key="3">
    <source>
        <dbReference type="Proteomes" id="UP000837803"/>
    </source>
</evidence>
<evidence type="ECO:0000256" key="1">
    <source>
        <dbReference type="SAM" id="Phobius"/>
    </source>
</evidence>
<reference evidence="2" key="1">
    <citation type="submission" date="2021-12" db="EMBL/GenBank/DDBJ databases">
        <authorList>
            <person name="Rodrigo-Torres L."/>
            <person name="Arahal R. D."/>
            <person name="Lucena T."/>
        </authorList>
    </citation>
    <scope>NUCLEOTIDE SEQUENCE</scope>
    <source>
        <strain evidence="2">CECT 8419</strain>
    </source>
</reference>
<sequence length="207" mass="23536">MLQSLNNMDKVFRQSRILTIVCVIGMVVVSLTSVSYVYSAQRQQSQIVYALIGENAVSLSAINVLENRPVEANNHVELFHRRLFGLDPDREVIDRNLNAALSMADNSVQTLVDAYDEDGYYRGLISSNMSQSITADSIYVDMATEPYYFRYTGELTITRPSSIATRSLISEGYFRNVQRSQLNPHGFLIEGYRVLANEDLRVEKRYN</sequence>
<keyword evidence="3" id="KW-1185">Reference proteome</keyword>
<dbReference type="Proteomes" id="UP000837803">
    <property type="component" value="Unassembled WGS sequence"/>
</dbReference>
<accession>A0ABN8FEA5</accession>
<evidence type="ECO:0008006" key="4">
    <source>
        <dbReference type="Google" id="ProtNLM"/>
    </source>
</evidence>
<keyword evidence="1" id="KW-0472">Membrane</keyword>
<protein>
    <recommendedName>
        <fullName evidence="4">Conjugative transposon protein TraK</fullName>
    </recommendedName>
</protein>
<comment type="caution">
    <text evidence="2">The sequence shown here is derived from an EMBL/GenBank/DDBJ whole genome shotgun (WGS) entry which is preliminary data.</text>
</comment>
<proteinExistence type="predicted"/>
<gene>
    <name evidence="2" type="ORF">LEM8419_03417</name>
</gene>
<evidence type="ECO:0000313" key="2">
    <source>
        <dbReference type="EMBL" id="CAH1002543.1"/>
    </source>
</evidence>
<dbReference type="EMBL" id="CAKLPZ010000006">
    <property type="protein sequence ID" value="CAH1002543.1"/>
    <property type="molecule type" value="Genomic_DNA"/>
</dbReference>
<dbReference type="RefSeq" id="WP_238752372.1">
    <property type="nucleotide sequence ID" value="NZ_CAKLPZ010000006.1"/>
</dbReference>
<feature type="transmembrane region" description="Helical" evidence="1">
    <location>
        <begin position="17"/>
        <end position="38"/>
    </location>
</feature>